<sequence>MHAPSRGGALKSSFHFFVTSQLRHILSSGHSFLRAVCCMMAVRKLCGLKNPASHTEDGRLKSFDHASSSLMRISRSANHDCSPHIDGYARLVQLSGTWSKNSAPSSVSMSVVMVSSPFSPSSSSRSDRFTSRTSMFMRSHS</sequence>
<dbReference type="AlphaFoldDB" id="A0A8W7PMK6"/>
<dbReference type="EnsemblMetazoa" id="ACOM034478-RA">
    <property type="protein sequence ID" value="ACOM034478-PA.1"/>
    <property type="gene ID" value="ACOM034478"/>
</dbReference>
<protein>
    <submittedName>
        <fullName evidence="2">Uncharacterized protein</fullName>
    </submittedName>
</protein>
<proteinExistence type="predicted"/>
<accession>A0A8W7PMK6</accession>
<feature type="region of interest" description="Disordered" evidence="1">
    <location>
        <begin position="117"/>
        <end position="141"/>
    </location>
</feature>
<reference evidence="2" key="1">
    <citation type="submission" date="2022-08" db="UniProtKB">
        <authorList>
            <consortium name="EnsemblMetazoa"/>
        </authorList>
    </citation>
    <scope>IDENTIFICATION</scope>
</reference>
<evidence type="ECO:0000256" key="1">
    <source>
        <dbReference type="SAM" id="MobiDB-lite"/>
    </source>
</evidence>
<dbReference type="Proteomes" id="UP000075882">
    <property type="component" value="Unassembled WGS sequence"/>
</dbReference>
<organism evidence="2">
    <name type="scientific">Anopheles coluzzii</name>
    <name type="common">African malaria mosquito</name>
    <dbReference type="NCBI Taxonomy" id="1518534"/>
    <lineage>
        <taxon>Eukaryota</taxon>
        <taxon>Metazoa</taxon>
        <taxon>Ecdysozoa</taxon>
        <taxon>Arthropoda</taxon>
        <taxon>Hexapoda</taxon>
        <taxon>Insecta</taxon>
        <taxon>Pterygota</taxon>
        <taxon>Neoptera</taxon>
        <taxon>Endopterygota</taxon>
        <taxon>Diptera</taxon>
        <taxon>Nematocera</taxon>
        <taxon>Culicoidea</taxon>
        <taxon>Culicidae</taxon>
        <taxon>Anophelinae</taxon>
        <taxon>Anopheles</taxon>
    </lineage>
</organism>
<evidence type="ECO:0000313" key="2">
    <source>
        <dbReference type="EnsemblMetazoa" id="ACOM034478-PA.1"/>
    </source>
</evidence>
<name>A0A8W7PMK6_ANOCL</name>
<feature type="compositionally biased region" description="Low complexity" evidence="1">
    <location>
        <begin position="131"/>
        <end position="141"/>
    </location>
</feature>